<dbReference type="PANTHER" id="PTHR12829:SF7">
    <property type="entry name" value="N6-ADENOSINE-METHYLTRANSFERASE CATALYTIC SUBUNIT"/>
    <property type="match status" value="1"/>
</dbReference>
<dbReference type="InterPro" id="IPR029063">
    <property type="entry name" value="SAM-dependent_MTases_sf"/>
</dbReference>
<evidence type="ECO:0000313" key="7">
    <source>
        <dbReference type="Proteomes" id="UP000220157"/>
    </source>
</evidence>
<keyword evidence="3" id="KW-0949">S-adenosyl-L-methionine</keyword>
<comment type="similarity">
    <text evidence="4">Belongs to the MT-A70-like family.</text>
</comment>
<reference evidence="5" key="2">
    <citation type="submission" date="2017-07" db="EMBL/GenBank/DDBJ databases">
        <authorList>
            <person name="Sun Z.S."/>
            <person name="Albrecht U."/>
            <person name="Echele G."/>
            <person name="Lee C.C."/>
        </authorList>
    </citation>
    <scope>NUCLEOTIDE SEQUENCE</scope>
    <source>
        <strain evidence="5">CNCM I 4573</strain>
    </source>
</reference>
<dbReference type="GO" id="GO:0008168">
    <property type="term" value="F:methyltransferase activity"/>
    <property type="evidence" value="ECO:0007669"/>
    <property type="project" value="UniProtKB-KW"/>
</dbReference>
<dbReference type="AlphaFoldDB" id="A0A2A7ABD3"/>
<name>A0A2A7ABD3_9FIRM</name>
<evidence type="ECO:0000256" key="2">
    <source>
        <dbReference type="ARBA" id="ARBA00022679"/>
    </source>
</evidence>
<gene>
    <name evidence="6" type="ORF">C4N26_06755</name>
    <name evidence="5" type="ORF">CGS56_04120</name>
</gene>
<evidence type="ECO:0000313" key="5">
    <source>
        <dbReference type="EMBL" id="PDX76456.1"/>
    </source>
</evidence>
<dbReference type="PROSITE" id="PS00092">
    <property type="entry name" value="N6_MTASE"/>
    <property type="match status" value="1"/>
</dbReference>
<accession>A0A2A7ABD3</accession>
<dbReference type="InterPro" id="IPR007757">
    <property type="entry name" value="MT-A70-like"/>
</dbReference>
<evidence type="ECO:0000313" key="6">
    <source>
        <dbReference type="EMBL" id="RAW54544.1"/>
    </source>
</evidence>
<dbReference type="GO" id="GO:0032259">
    <property type="term" value="P:methylation"/>
    <property type="evidence" value="ECO:0007669"/>
    <property type="project" value="UniProtKB-KW"/>
</dbReference>
<evidence type="ECO:0000256" key="1">
    <source>
        <dbReference type="ARBA" id="ARBA00022603"/>
    </source>
</evidence>
<dbReference type="RefSeq" id="WP_097785038.1">
    <property type="nucleotide sequence ID" value="NZ_NMTW01000018.1"/>
</dbReference>
<organism evidence="5 7">
    <name type="scientific">Faecalibacterium prausnitzii</name>
    <dbReference type="NCBI Taxonomy" id="853"/>
    <lineage>
        <taxon>Bacteria</taxon>
        <taxon>Bacillati</taxon>
        <taxon>Bacillota</taxon>
        <taxon>Clostridia</taxon>
        <taxon>Eubacteriales</taxon>
        <taxon>Oscillospiraceae</taxon>
        <taxon>Faecalibacterium</taxon>
    </lineage>
</organism>
<evidence type="ECO:0000256" key="3">
    <source>
        <dbReference type="ARBA" id="ARBA00022691"/>
    </source>
</evidence>
<comment type="caution">
    <text evidence="5">The sequence shown here is derived from an EMBL/GenBank/DDBJ whole genome shotgun (WGS) entry which is preliminary data.</text>
</comment>
<reference evidence="6 8" key="3">
    <citation type="submission" date="2018-02" db="EMBL/GenBank/DDBJ databases">
        <title>Complete genome sequencing of Faecalibacterium prausnitzii strains isolated from the human gut.</title>
        <authorList>
            <person name="Fitzgerald B.C."/>
            <person name="Shkoporov A.N."/>
            <person name="Ross P.R."/>
            <person name="Hill C."/>
        </authorList>
    </citation>
    <scope>NUCLEOTIDE SEQUENCE [LARGE SCALE GENOMIC DNA]</scope>
    <source>
        <strain evidence="6 8">APC942/32-1</strain>
    </source>
</reference>
<dbReference type="Proteomes" id="UP000251144">
    <property type="component" value="Unassembled WGS sequence"/>
</dbReference>
<keyword evidence="2 5" id="KW-0808">Transferase</keyword>
<dbReference type="InterPro" id="IPR002052">
    <property type="entry name" value="DNA_methylase_N6_adenine_CS"/>
</dbReference>
<evidence type="ECO:0000256" key="4">
    <source>
        <dbReference type="PROSITE-ProRule" id="PRU00489"/>
    </source>
</evidence>
<proteinExistence type="inferred from homology"/>
<protein>
    <submittedName>
        <fullName evidence="5">DNA methyltransferase</fullName>
    </submittedName>
</protein>
<dbReference type="SUPFAM" id="SSF53335">
    <property type="entry name" value="S-adenosyl-L-methionine-dependent methyltransferases"/>
    <property type="match status" value="1"/>
</dbReference>
<keyword evidence="1 5" id="KW-0489">Methyltransferase</keyword>
<dbReference type="PROSITE" id="PS51143">
    <property type="entry name" value="MT_A70"/>
    <property type="match status" value="1"/>
</dbReference>
<dbReference type="OrthoDB" id="9800596at2"/>
<dbReference type="GO" id="GO:0003676">
    <property type="term" value="F:nucleic acid binding"/>
    <property type="evidence" value="ECO:0007669"/>
    <property type="project" value="InterPro"/>
</dbReference>
<dbReference type="Proteomes" id="UP000220157">
    <property type="component" value="Unassembled WGS sequence"/>
</dbReference>
<dbReference type="Pfam" id="PF05063">
    <property type="entry name" value="MT-A70"/>
    <property type="match status" value="1"/>
</dbReference>
<sequence>MMTGTYEIIYADPPWRYSAKKVQGAAENHYPTMSIDELCALPVAELAAKDSALFMWATFPQLPEALRLIRAWGFTYKSVAFVWLKKNKKADSWFYGLGFWTRANAEVCLLATKGHPKRQAADIHQLIISPIEAHSKKPDETREKIVALMGDRPRVELFARQTPPGWDVWGNEVEPTAGLWSRWPEDSGKGDVSCPM</sequence>
<reference evidence="5 7" key="1">
    <citation type="journal article" date="2017" name="Front. Microbiol.">
        <title>New Insights into the Diversity of the Genus Faecalibacterium.</title>
        <authorList>
            <person name="Benevides L."/>
            <person name="Burman S."/>
            <person name="Martin R."/>
            <person name="Robert V."/>
            <person name="Thomas M."/>
            <person name="Miquel S."/>
            <person name="Chain F."/>
            <person name="Sokol H."/>
            <person name="Bermudez-Humaran L.G."/>
            <person name="Morrison M."/>
            <person name="Langella P."/>
            <person name="Azevedo V.A."/>
            <person name="Chatel J.M."/>
            <person name="Soares S."/>
        </authorList>
    </citation>
    <scope>NUCLEOTIDE SEQUENCE [LARGE SCALE GENOMIC DNA]</scope>
    <source>
        <strain evidence="5 7">CNCM I 4573</strain>
    </source>
</reference>
<dbReference type="PANTHER" id="PTHR12829">
    <property type="entry name" value="N6-ADENOSINE-METHYLTRANSFERASE"/>
    <property type="match status" value="1"/>
</dbReference>
<evidence type="ECO:0000313" key="8">
    <source>
        <dbReference type="Proteomes" id="UP000251144"/>
    </source>
</evidence>
<dbReference type="EMBL" id="NMTW01000018">
    <property type="protein sequence ID" value="PDX76456.1"/>
    <property type="molecule type" value="Genomic_DNA"/>
</dbReference>
<dbReference type="EMBL" id="PRLB01000004">
    <property type="protein sequence ID" value="RAW54544.1"/>
    <property type="molecule type" value="Genomic_DNA"/>
</dbReference>